<accession>A0A811L6L1</accession>
<proteinExistence type="inferred from homology"/>
<comment type="similarity">
    <text evidence="2">Belongs to the nematode transthyretin-like family.</text>
</comment>
<evidence type="ECO:0000256" key="4">
    <source>
        <dbReference type="ARBA" id="ARBA00022729"/>
    </source>
</evidence>
<evidence type="ECO:0000256" key="1">
    <source>
        <dbReference type="ARBA" id="ARBA00004613"/>
    </source>
</evidence>
<feature type="signal peptide" evidence="5">
    <location>
        <begin position="1"/>
        <end position="21"/>
    </location>
</feature>
<evidence type="ECO:0000256" key="2">
    <source>
        <dbReference type="ARBA" id="ARBA00010112"/>
    </source>
</evidence>
<dbReference type="AlphaFoldDB" id="A0A811L6L1"/>
<dbReference type="Gene3D" id="2.60.40.3330">
    <property type="match status" value="1"/>
</dbReference>
<dbReference type="Pfam" id="PF01060">
    <property type="entry name" value="TTR-52"/>
    <property type="match status" value="1"/>
</dbReference>
<dbReference type="Proteomes" id="UP000783686">
    <property type="component" value="Unassembled WGS sequence"/>
</dbReference>
<comment type="subcellular location">
    <subcellularLocation>
        <location evidence="1">Secreted</location>
    </subcellularLocation>
</comment>
<keyword evidence="3" id="KW-0964">Secreted</keyword>
<feature type="chain" id="PRO_5035681790" description="Transthyretin-like family protein" evidence="5">
    <location>
        <begin position="22"/>
        <end position="166"/>
    </location>
</feature>
<reference evidence="6" key="1">
    <citation type="submission" date="2020-09" db="EMBL/GenBank/DDBJ databases">
        <authorList>
            <person name="Kikuchi T."/>
        </authorList>
    </citation>
    <scope>NUCLEOTIDE SEQUENCE</scope>
    <source>
        <strain evidence="6">SH1</strain>
    </source>
</reference>
<evidence type="ECO:0000313" key="6">
    <source>
        <dbReference type="EMBL" id="CAD5223922.1"/>
    </source>
</evidence>
<dbReference type="PANTHER" id="PTHR21700">
    <property type="entry name" value="TRANSTHYRETIN-LIKE FAMILY PROTEIN-RELATED"/>
    <property type="match status" value="1"/>
</dbReference>
<evidence type="ECO:0000313" key="7">
    <source>
        <dbReference type="Proteomes" id="UP000614601"/>
    </source>
</evidence>
<evidence type="ECO:0008006" key="8">
    <source>
        <dbReference type="Google" id="ProtNLM"/>
    </source>
</evidence>
<keyword evidence="7" id="KW-1185">Reference proteome</keyword>
<evidence type="ECO:0000256" key="3">
    <source>
        <dbReference type="ARBA" id="ARBA00022525"/>
    </source>
</evidence>
<comment type="caution">
    <text evidence="6">The sequence shown here is derived from an EMBL/GenBank/DDBJ whole genome shotgun (WGS) entry which is preliminary data.</text>
</comment>
<sequence>MVVKFLFYFSIFFVRYQDVSAGFGDYEIEARGKLSCHGTPLYGMQYVTVQLYDDDRFEDDLLGEEIVDVKGYFHLVTETNDWFGVNLVLVISHTCHNIDHRCAMTILRQYEADSFNCGKRVCLDFGDIELSEQKVHHTDVFERRCYPMRHYHDEDGTWEDERWKHL</sequence>
<dbReference type="GO" id="GO:0005576">
    <property type="term" value="C:extracellular region"/>
    <property type="evidence" value="ECO:0007669"/>
    <property type="project" value="UniProtKB-SubCell"/>
</dbReference>
<gene>
    <name evidence="6" type="ORF">BOKJ2_LOCUS10692</name>
</gene>
<dbReference type="InterPro" id="IPR038479">
    <property type="entry name" value="Transthyretin-like_sf"/>
</dbReference>
<dbReference type="EMBL" id="CAJFCW020000005">
    <property type="protein sequence ID" value="CAG9119139.1"/>
    <property type="molecule type" value="Genomic_DNA"/>
</dbReference>
<organism evidence="6 7">
    <name type="scientific">Bursaphelenchus okinawaensis</name>
    <dbReference type="NCBI Taxonomy" id="465554"/>
    <lineage>
        <taxon>Eukaryota</taxon>
        <taxon>Metazoa</taxon>
        <taxon>Ecdysozoa</taxon>
        <taxon>Nematoda</taxon>
        <taxon>Chromadorea</taxon>
        <taxon>Rhabditida</taxon>
        <taxon>Tylenchina</taxon>
        <taxon>Tylenchomorpha</taxon>
        <taxon>Aphelenchoidea</taxon>
        <taxon>Aphelenchoididae</taxon>
        <taxon>Bursaphelenchus</taxon>
    </lineage>
</organism>
<name>A0A811L6L1_9BILA</name>
<protein>
    <recommendedName>
        <fullName evidence="8">Transthyretin-like family protein</fullName>
    </recommendedName>
</protein>
<dbReference type="InterPro" id="IPR001534">
    <property type="entry name" value="Transthyretin-like"/>
</dbReference>
<keyword evidence="4 5" id="KW-0732">Signal</keyword>
<dbReference type="GO" id="GO:0009986">
    <property type="term" value="C:cell surface"/>
    <property type="evidence" value="ECO:0007669"/>
    <property type="project" value="InterPro"/>
</dbReference>
<evidence type="ECO:0000256" key="5">
    <source>
        <dbReference type="SAM" id="SignalP"/>
    </source>
</evidence>
<dbReference type="Proteomes" id="UP000614601">
    <property type="component" value="Unassembled WGS sequence"/>
</dbReference>
<dbReference type="EMBL" id="CAJFDH010000005">
    <property type="protein sequence ID" value="CAD5223922.1"/>
    <property type="molecule type" value="Genomic_DNA"/>
</dbReference>